<dbReference type="EMBL" id="FNLM01000011">
    <property type="protein sequence ID" value="SDT84781.1"/>
    <property type="molecule type" value="Genomic_DNA"/>
</dbReference>
<dbReference type="AlphaFoldDB" id="A0A1H2DPW1"/>
<accession>A0A1H2DPW1</accession>
<reference evidence="2 3" key="1">
    <citation type="submission" date="2016-10" db="EMBL/GenBank/DDBJ databases">
        <authorList>
            <person name="de Groot N.N."/>
        </authorList>
    </citation>
    <scope>NUCLEOTIDE SEQUENCE [LARGE SCALE GENOMIC DNA]</scope>
    <source>
        <strain evidence="2 3">DSM 44215</strain>
    </source>
</reference>
<name>A0A1H2DPW1_9ACTN</name>
<feature type="domain" description="Gp28/Gp37-like" evidence="1">
    <location>
        <begin position="41"/>
        <end position="540"/>
    </location>
</feature>
<evidence type="ECO:0000259" key="1">
    <source>
        <dbReference type="Pfam" id="PF14594"/>
    </source>
</evidence>
<dbReference type="InterPro" id="IPR029432">
    <property type="entry name" value="Gp28/Gp37-like_dom"/>
</dbReference>
<dbReference type="OrthoDB" id="4410004at2"/>
<sequence length="613" mass="68380">MTAPVIDYDTLTLQEKCEAIWEVTAAEERRLAKMQRTQPGVFIFDGHQRLQHLLLEVADLAVEDKENDTGSITLSIPFEHPVAQWMNDDIGRIKRGEGEFFHIDVEHNGIRVTGRYDEKTVKKDGMGQRMLHVTFLTDYENLKWIDVWSNPFLPAIFQFPRIFLLAGPSIWVLKTALLLQLWRINSSIWQIPDDPMNPSTWLDGLDMSNWDIVIKPTTFLQDMAAGTTWSLFMSRWGKWHDRAEMILKDAELSVVTRRYRKGDPEPWPGAFLTGIKDGALVVDIVDKSGHMEGAANGGTIFDGFTRTIRQLIGDFIEDAETELTGAPTWPSKFYQDMFGTPKGFPFVHFPADSGIETEFTTTPSKGVIINAGGQSAPGVNELISAGIQTVGDLVTSNLNIGGYGIGAQGGAIDAVLKPFYTDTVLAWISVKLPHRIAQSGSSHYKEYHLDLPGKAYTLSSVMAIRAGIVATARKKNAKVKVTALTPYVVGWPGYGHLYKGDRGSFEVAGDTRREIHVERVMSAKLEWSADHFAQWELEFGPREDEDPMTRLMREIAGLATAASSSPNTRASSRTPNDAIDAVIGPSLTRTKLEFPLRKMIRRPLHFADITRST</sequence>
<protein>
    <recommendedName>
        <fullName evidence="1">Gp28/Gp37-like domain-containing protein</fullName>
    </recommendedName>
</protein>
<dbReference type="STRING" id="158898.SAMN04488548_1117"/>
<organism evidence="2 3">
    <name type="scientific">Gordonia westfalica</name>
    <dbReference type="NCBI Taxonomy" id="158898"/>
    <lineage>
        <taxon>Bacteria</taxon>
        <taxon>Bacillati</taxon>
        <taxon>Actinomycetota</taxon>
        <taxon>Actinomycetes</taxon>
        <taxon>Mycobacteriales</taxon>
        <taxon>Gordoniaceae</taxon>
        <taxon>Gordonia</taxon>
    </lineage>
</organism>
<dbReference type="Proteomes" id="UP000183180">
    <property type="component" value="Unassembled WGS sequence"/>
</dbReference>
<dbReference type="RefSeq" id="WP_074848122.1">
    <property type="nucleotide sequence ID" value="NZ_FNLM01000011.1"/>
</dbReference>
<dbReference type="Pfam" id="PF14594">
    <property type="entry name" value="Sipho_Gp37"/>
    <property type="match status" value="1"/>
</dbReference>
<evidence type="ECO:0000313" key="3">
    <source>
        <dbReference type="Proteomes" id="UP000183180"/>
    </source>
</evidence>
<gene>
    <name evidence="2" type="ORF">SAMN04488548_1117</name>
</gene>
<evidence type="ECO:0000313" key="2">
    <source>
        <dbReference type="EMBL" id="SDT84781.1"/>
    </source>
</evidence>
<proteinExistence type="predicted"/>